<reference evidence="3 4" key="1">
    <citation type="submission" date="2019-06" db="EMBL/GenBank/DDBJ databases">
        <title>Sequencing the genomes of 1000 actinobacteria strains.</title>
        <authorList>
            <person name="Klenk H.-P."/>
        </authorList>
    </citation>
    <scope>NUCLEOTIDE SEQUENCE [LARGE SCALE GENOMIC DNA]</scope>
    <source>
        <strain evidence="3 4">DSM 45456</strain>
    </source>
</reference>
<dbReference type="Pfam" id="PF14065">
    <property type="entry name" value="Pvc16_N"/>
    <property type="match status" value="1"/>
</dbReference>
<dbReference type="AlphaFoldDB" id="A0A543JQD7"/>
<dbReference type="RefSeq" id="WP_141983093.1">
    <property type="nucleotide sequence ID" value="NZ_VFPP01000001.1"/>
</dbReference>
<organism evidence="3 4">
    <name type="scientific">Saccharothrix saharensis</name>
    <dbReference type="NCBI Taxonomy" id="571190"/>
    <lineage>
        <taxon>Bacteria</taxon>
        <taxon>Bacillati</taxon>
        <taxon>Actinomycetota</taxon>
        <taxon>Actinomycetes</taxon>
        <taxon>Pseudonocardiales</taxon>
        <taxon>Pseudonocardiaceae</taxon>
        <taxon>Saccharothrix</taxon>
    </lineage>
</organism>
<proteinExistence type="predicted"/>
<name>A0A543JQD7_9PSEU</name>
<gene>
    <name evidence="3" type="ORF">FHX81_7450</name>
</gene>
<protein>
    <submittedName>
        <fullName evidence="3">Uncharacterized protein DUF4255</fullName>
    </submittedName>
</protein>
<keyword evidence="4" id="KW-1185">Reference proteome</keyword>
<feature type="domain" description="Pvc16 N-terminal" evidence="2">
    <location>
        <begin position="4"/>
        <end position="169"/>
    </location>
</feature>
<feature type="region of interest" description="Disordered" evidence="1">
    <location>
        <begin position="189"/>
        <end position="260"/>
    </location>
</feature>
<feature type="compositionally biased region" description="Basic and acidic residues" evidence="1">
    <location>
        <begin position="189"/>
        <end position="201"/>
    </location>
</feature>
<sequence length="260" mass="28491">MIHEVDEGIRRLLHAGGVPGGGGELAFEAPTTDWTARRNAPTVNVFLYDIREDQTRRSTGNLEVLARDHLVAHRRPPRWFRLSYLVTAWTNRPQDEHRLLSEALACLACHSRLAEEWLTGSLADLDLTVLVESGGPVSEGRAATDVWSALGGRLKPAINLVVTAPVAGPLTPLPPTADAGLVLVDHPDNAPRRLRYDDNPHNTHPQHTGPEHTGPEHTGPGSSPEGSDDRSPGDRLSPEHGFAPPRPRPPDRRRRNTPIR</sequence>
<evidence type="ECO:0000259" key="2">
    <source>
        <dbReference type="Pfam" id="PF14065"/>
    </source>
</evidence>
<dbReference type="Proteomes" id="UP000316628">
    <property type="component" value="Unassembled WGS sequence"/>
</dbReference>
<accession>A0A543JQD7</accession>
<comment type="caution">
    <text evidence="3">The sequence shown here is derived from an EMBL/GenBank/DDBJ whole genome shotgun (WGS) entry which is preliminary data.</text>
</comment>
<evidence type="ECO:0000313" key="3">
    <source>
        <dbReference type="EMBL" id="TQM84984.1"/>
    </source>
</evidence>
<dbReference type="InterPro" id="IPR025351">
    <property type="entry name" value="Pvc16_N"/>
</dbReference>
<feature type="compositionally biased region" description="Basic residues" evidence="1">
    <location>
        <begin position="251"/>
        <end position="260"/>
    </location>
</feature>
<dbReference type="EMBL" id="VFPP01000001">
    <property type="protein sequence ID" value="TQM84984.1"/>
    <property type="molecule type" value="Genomic_DNA"/>
</dbReference>
<dbReference type="OrthoDB" id="5514409at2"/>
<evidence type="ECO:0000313" key="4">
    <source>
        <dbReference type="Proteomes" id="UP000316628"/>
    </source>
</evidence>
<feature type="compositionally biased region" description="Basic and acidic residues" evidence="1">
    <location>
        <begin position="227"/>
        <end position="238"/>
    </location>
</feature>
<evidence type="ECO:0000256" key="1">
    <source>
        <dbReference type="SAM" id="MobiDB-lite"/>
    </source>
</evidence>